<feature type="compositionally biased region" description="Low complexity" evidence="1">
    <location>
        <begin position="142"/>
        <end position="154"/>
    </location>
</feature>
<evidence type="ECO:0000256" key="1">
    <source>
        <dbReference type="SAM" id="MobiDB-lite"/>
    </source>
</evidence>
<feature type="compositionally biased region" description="Low complexity" evidence="1">
    <location>
        <begin position="38"/>
        <end position="48"/>
    </location>
</feature>
<accession>W4G8R5</accession>
<dbReference type="GeneID" id="20812209"/>
<proteinExistence type="predicted"/>
<dbReference type="RefSeq" id="XP_009834987.1">
    <property type="nucleotide sequence ID" value="XM_009836685.1"/>
</dbReference>
<feature type="region of interest" description="Disordered" evidence="1">
    <location>
        <begin position="35"/>
        <end position="179"/>
    </location>
</feature>
<evidence type="ECO:0000313" key="2">
    <source>
        <dbReference type="EMBL" id="ETV75353.1"/>
    </source>
</evidence>
<protein>
    <submittedName>
        <fullName evidence="2">Uncharacterized protein</fullName>
    </submittedName>
</protein>
<organism evidence="2">
    <name type="scientific">Aphanomyces astaci</name>
    <name type="common">Crayfish plague agent</name>
    <dbReference type="NCBI Taxonomy" id="112090"/>
    <lineage>
        <taxon>Eukaryota</taxon>
        <taxon>Sar</taxon>
        <taxon>Stramenopiles</taxon>
        <taxon>Oomycota</taxon>
        <taxon>Saprolegniomycetes</taxon>
        <taxon>Saprolegniales</taxon>
        <taxon>Verrucalvaceae</taxon>
        <taxon>Aphanomyces</taxon>
    </lineage>
</organism>
<feature type="compositionally biased region" description="Polar residues" evidence="1">
    <location>
        <begin position="57"/>
        <end position="69"/>
    </location>
</feature>
<gene>
    <name evidence="2" type="ORF">H257_10213</name>
</gene>
<dbReference type="VEuPathDB" id="FungiDB:H257_10213"/>
<dbReference type="EMBL" id="KI913140">
    <property type="protein sequence ID" value="ETV75353.1"/>
    <property type="molecule type" value="Genomic_DNA"/>
</dbReference>
<name>W4G8R5_APHAT</name>
<dbReference type="AlphaFoldDB" id="W4G8R5"/>
<reference evidence="2" key="1">
    <citation type="submission" date="2013-12" db="EMBL/GenBank/DDBJ databases">
        <title>The Genome Sequence of Aphanomyces astaci APO3.</title>
        <authorList>
            <consortium name="The Broad Institute Genomics Platform"/>
            <person name="Russ C."/>
            <person name="Tyler B."/>
            <person name="van West P."/>
            <person name="Dieguez-Uribeondo J."/>
            <person name="Young S.K."/>
            <person name="Zeng Q."/>
            <person name="Gargeya S."/>
            <person name="Fitzgerald M."/>
            <person name="Abouelleil A."/>
            <person name="Alvarado L."/>
            <person name="Chapman S.B."/>
            <person name="Gainer-Dewar J."/>
            <person name="Goldberg J."/>
            <person name="Griggs A."/>
            <person name="Gujja S."/>
            <person name="Hansen M."/>
            <person name="Howarth C."/>
            <person name="Imamovic A."/>
            <person name="Ireland A."/>
            <person name="Larimer J."/>
            <person name="McCowan C."/>
            <person name="Murphy C."/>
            <person name="Pearson M."/>
            <person name="Poon T.W."/>
            <person name="Priest M."/>
            <person name="Roberts A."/>
            <person name="Saif S."/>
            <person name="Shea T."/>
            <person name="Sykes S."/>
            <person name="Wortman J."/>
            <person name="Nusbaum C."/>
            <person name="Birren B."/>
        </authorList>
    </citation>
    <scope>NUCLEOTIDE SEQUENCE [LARGE SCALE GENOMIC DNA]</scope>
    <source>
        <strain evidence="2">APO3</strain>
    </source>
</reference>
<sequence length="179" mass="19886">MTASSLFQEFLSNFRVERDSNGGQFLAVELRVPFSLGPSNSTSNNNRPPNHDRRSVHPSQRGPQRNQRAPSRHPSTRGPSQHPGNRCDNNRGYGGASSQVCRPKTGRREPSQHPTRGKSTHRASAPYNPRTRSKSHYGNNDAPKATTSPSATPSNTWNTSRQPPLDRRWALTPTSPDRL</sequence>